<feature type="region of interest" description="Disordered" evidence="1">
    <location>
        <begin position="20"/>
        <end position="94"/>
    </location>
</feature>
<protein>
    <submittedName>
        <fullName evidence="2">Uncharacterized protein</fullName>
    </submittedName>
</protein>
<name>A5AMV3_VITVI</name>
<reference evidence="2" key="1">
    <citation type="journal article" date="2007" name="PLoS ONE">
        <title>The first genome sequence of an elite grapevine cultivar (Pinot noir Vitis vinifera L.): coping with a highly heterozygous genome.</title>
        <authorList>
            <person name="Velasco R."/>
            <person name="Zharkikh A."/>
            <person name="Troggio M."/>
            <person name="Cartwright D.A."/>
            <person name="Cestaro A."/>
            <person name="Pruss D."/>
            <person name="Pindo M."/>
            <person name="FitzGerald L.M."/>
            <person name="Vezzulli S."/>
            <person name="Reid J."/>
            <person name="Malacarne G."/>
            <person name="Iliev D."/>
            <person name="Coppola G."/>
            <person name="Wardell B."/>
            <person name="Micheletti D."/>
            <person name="Macalma T."/>
            <person name="Facci M."/>
            <person name="Mitchell J.T."/>
            <person name="Perazzolli M."/>
            <person name="Eldredge G."/>
            <person name="Gatto P."/>
            <person name="Oyzerski R."/>
            <person name="Moretto M."/>
            <person name="Gutin N."/>
            <person name="Stefanini M."/>
            <person name="Chen Y."/>
            <person name="Segala C."/>
            <person name="Davenport C."/>
            <person name="Dematte L."/>
            <person name="Mraz A."/>
            <person name="Battilana J."/>
            <person name="Stormo K."/>
            <person name="Costa F."/>
            <person name="Tao Q."/>
            <person name="Si-Ammour A."/>
            <person name="Harkins T."/>
            <person name="Lackey A."/>
            <person name="Perbost C."/>
            <person name="Taillon B."/>
            <person name="Stella A."/>
            <person name="Solovyev V."/>
            <person name="Fawcett J.A."/>
            <person name="Sterck L."/>
            <person name="Vandepoele K."/>
            <person name="Grando S.M."/>
            <person name="Toppo S."/>
            <person name="Moser C."/>
            <person name="Lanchbury J."/>
            <person name="Bogden R."/>
            <person name="Skolnick M."/>
            <person name="Sgaramella V."/>
            <person name="Bhatnagar S.K."/>
            <person name="Fontana P."/>
            <person name="Gutin A."/>
            <person name="Van de Peer Y."/>
            <person name="Salamini F."/>
            <person name="Viola R."/>
        </authorList>
    </citation>
    <scope>NUCLEOTIDE SEQUENCE</scope>
</reference>
<feature type="compositionally biased region" description="Basic and acidic residues" evidence="1">
    <location>
        <begin position="20"/>
        <end position="36"/>
    </location>
</feature>
<accession>A5AMV3</accession>
<organism evidence="2">
    <name type="scientific">Vitis vinifera</name>
    <name type="common">Grape</name>
    <dbReference type="NCBI Taxonomy" id="29760"/>
    <lineage>
        <taxon>Eukaryota</taxon>
        <taxon>Viridiplantae</taxon>
        <taxon>Streptophyta</taxon>
        <taxon>Embryophyta</taxon>
        <taxon>Tracheophyta</taxon>
        <taxon>Spermatophyta</taxon>
        <taxon>Magnoliopsida</taxon>
        <taxon>eudicotyledons</taxon>
        <taxon>Gunneridae</taxon>
        <taxon>Pentapetalae</taxon>
        <taxon>rosids</taxon>
        <taxon>Vitales</taxon>
        <taxon>Vitaceae</taxon>
        <taxon>Viteae</taxon>
        <taxon>Vitis</taxon>
    </lineage>
</organism>
<evidence type="ECO:0000313" key="2">
    <source>
        <dbReference type="EMBL" id="CAN73578.1"/>
    </source>
</evidence>
<evidence type="ECO:0000256" key="1">
    <source>
        <dbReference type="SAM" id="MobiDB-lite"/>
    </source>
</evidence>
<dbReference type="AlphaFoldDB" id="A5AMV3"/>
<gene>
    <name evidence="2" type="ORF">VITISV_002084</name>
</gene>
<dbReference type="EMBL" id="AM430393">
    <property type="protein sequence ID" value="CAN73578.1"/>
    <property type="molecule type" value="Genomic_DNA"/>
</dbReference>
<proteinExistence type="predicted"/>
<sequence length="94" mass="10652">MSIESKIEFRIKQRMKYSARDRCTVQKQDDHDRRTYPEPSNFNTDEDFMTNDEAANLEDPAQDGSQTGEGVTVTGASGENTLTTNLAPMISPYW</sequence>
<feature type="compositionally biased region" description="Polar residues" evidence="1">
    <location>
        <begin position="63"/>
        <end position="86"/>
    </location>
</feature>